<name>A0A6A6UGJ4_9PEZI</name>
<proteinExistence type="predicted"/>
<dbReference type="EMBL" id="MU004233">
    <property type="protein sequence ID" value="KAF2671395.1"/>
    <property type="molecule type" value="Genomic_DNA"/>
</dbReference>
<reference evidence="1" key="1">
    <citation type="journal article" date="2020" name="Stud. Mycol.">
        <title>101 Dothideomycetes genomes: a test case for predicting lifestyles and emergence of pathogens.</title>
        <authorList>
            <person name="Haridas S."/>
            <person name="Albert R."/>
            <person name="Binder M."/>
            <person name="Bloem J."/>
            <person name="Labutti K."/>
            <person name="Salamov A."/>
            <person name="Andreopoulos B."/>
            <person name="Baker S."/>
            <person name="Barry K."/>
            <person name="Bills G."/>
            <person name="Bluhm B."/>
            <person name="Cannon C."/>
            <person name="Castanera R."/>
            <person name="Culley D."/>
            <person name="Daum C."/>
            <person name="Ezra D."/>
            <person name="Gonzalez J."/>
            <person name="Henrissat B."/>
            <person name="Kuo A."/>
            <person name="Liang C."/>
            <person name="Lipzen A."/>
            <person name="Lutzoni F."/>
            <person name="Magnuson J."/>
            <person name="Mondo S."/>
            <person name="Nolan M."/>
            <person name="Ohm R."/>
            <person name="Pangilinan J."/>
            <person name="Park H.-J."/>
            <person name="Ramirez L."/>
            <person name="Alfaro M."/>
            <person name="Sun H."/>
            <person name="Tritt A."/>
            <person name="Yoshinaga Y."/>
            <person name="Zwiers L.-H."/>
            <person name="Turgeon B."/>
            <person name="Goodwin S."/>
            <person name="Spatafora J."/>
            <person name="Crous P."/>
            <person name="Grigoriev I."/>
        </authorList>
    </citation>
    <scope>NUCLEOTIDE SEQUENCE</scope>
    <source>
        <strain evidence="1">CBS 115976</strain>
    </source>
</reference>
<dbReference type="OrthoDB" id="3067012at2759"/>
<keyword evidence="2" id="KW-1185">Reference proteome</keyword>
<dbReference type="Proteomes" id="UP000799302">
    <property type="component" value="Unassembled WGS sequence"/>
</dbReference>
<protein>
    <submittedName>
        <fullName evidence="1">Uncharacterized protein</fullName>
    </submittedName>
</protein>
<gene>
    <name evidence="1" type="ORF">BT63DRAFT_453791</name>
</gene>
<dbReference type="AlphaFoldDB" id="A0A6A6UGJ4"/>
<accession>A0A6A6UGJ4</accession>
<organism evidence="1 2">
    <name type="scientific">Microthyrium microscopicum</name>
    <dbReference type="NCBI Taxonomy" id="703497"/>
    <lineage>
        <taxon>Eukaryota</taxon>
        <taxon>Fungi</taxon>
        <taxon>Dikarya</taxon>
        <taxon>Ascomycota</taxon>
        <taxon>Pezizomycotina</taxon>
        <taxon>Dothideomycetes</taxon>
        <taxon>Dothideomycetes incertae sedis</taxon>
        <taxon>Microthyriales</taxon>
        <taxon>Microthyriaceae</taxon>
        <taxon>Microthyrium</taxon>
    </lineage>
</organism>
<sequence length="453" mass="52541">MSACQRALGLPEICGLIVEHITPSYSFGDHHPDIEYVPLHPPTYLLEIALVSKNFLEPALNALWMFVPRLAQLFHLFPPSLCSVRCKYNKPNIHNGQIIEFRRDIVSADCERFDYYAHRIKSLSIRESKYDIDAQLIPQMLTFREPKSWFPRLESLWISDTLAEDPFCYARLFFSSRIKDLRFEIITLYPESLALYVYRLDILQRLKPKLRILICQRAYDIAPVFQLSPQISNQILDFVKGGALQRFVFTESASEEIQNEVVKHSNLEVLTLNIYYMHQSRNGLDFELPLRQLNDFRLVLRGASLTRLSIKVNFVYSDPELNILLAELDQYCDLSALEHIVFVATNARLVDTDSYDLRYVRQSNGMSMDIAPVEITPCEMLLSLLPSWKTLKKLEVVLPQDAKMGFSQKFVEQVAISCPWLDDGWESEHEELLGTSHDQRLSYNSPQMRVIHN</sequence>
<evidence type="ECO:0000313" key="2">
    <source>
        <dbReference type="Proteomes" id="UP000799302"/>
    </source>
</evidence>
<evidence type="ECO:0000313" key="1">
    <source>
        <dbReference type="EMBL" id="KAF2671395.1"/>
    </source>
</evidence>